<protein>
    <submittedName>
        <fullName evidence="1">Uncharacterized protein</fullName>
    </submittedName>
</protein>
<dbReference type="Proteomes" id="UP000712600">
    <property type="component" value="Unassembled WGS sequence"/>
</dbReference>
<organism evidence="1 2">
    <name type="scientific">Brassica cretica</name>
    <name type="common">Mustard</name>
    <dbReference type="NCBI Taxonomy" id="69181"/>
    <lineage>
        <taxon>Eukaryota</taxon>
        <taxon>Viridiplantae</taxon>
        <taxon>Streptophyta</taxon>
        <taxon>Embryophyta</taxon>
        <taxon>Tracheophyta</taxon>
        <taxon>Spermatophyta</taxon>
        <taxon>Magnoliopsida</taxon>
        <taxon>eudicotyledons</taxon>
        <taxon>Gunneridae</taxon>
        <taxon>Pentapetalae</taxon>
        <taxon>rosids</taxon>
        <taxon>malvids</taxon>
        <taxon>Brassicales</taxon>
        <taxon>Brassicaceae</taxon>
        <taxon>Brassiceae</taxon>
        <taxon>Brassica</taxon>
    </lineage>
</organism>
<proteinExistence type="predicted"/>
<sequence length="121" mass="13940">MQSTSFSMWVKSIRRRCQPIIIDNVLLCCYCCSNSVSSSTFDDLCLGLTSQVVVGWILRFWDSRNLKKNVEFVGVKPRLMESKIETLNLTLIEERLKLIRPKLGKDHSIGLKGYELAKREN</sequence>
<evidence type="ECO:0000313" key="1">
    <source>
        <dbReference type="EMBL" id="KAF3573689.1"/>
    </source>
</evidence>
<dbReference type="EMBL" id="QGKX02000095">
    <property type="protein sequence ID" value="KAF3573689.1"/>
    <property type="molecule type" value="Genomic_DNA"/>
</dbReference>
<accession>A0A8S9RLK2</accession>
<name>A0A8S9RLK2_BRACR</name>
<comment type="caution">
    <text evidence="1">The sequence shown here is derived from an EMBL/GenBank/DDBJ whole genome shotgun (WGS) entry which is preliminary data.</text>
</comment>
<evidence type="ECO:0000313" key="2">
    <source>
        <dbReference type="Proteomes" id="UP000712600"/>
    </source>
</evidence>
<reference evidence="1" key="1">
    <citation type="submission" date="2019-12" db="EMBL/GenBank/DDBJ databases">
        <title>Genome sequencing and annotation of Brassica cretica.</title>
        <authorList>
            <person name="Studholme D.J."/>
            <person name="Sarris P."/>
        </authorList>
    </citation>
    <scope>NUCLEOTIDE SEQUENCE</scope>
    <source>
        <strain evidence="1">PFS-109/04</strain>
        <tissue evidence="1">Leaf</tissue>
    </source>
</reference>
<gene>
    <name evidence="1" type="ORF">F2Q69_00058152</name>
</gene>
<dbReference type="AlphaFoldDB" id="A0A8S9RLK2"/>